<sequence>NNLVSSSMGLSTIDLVENVASVLIPHSGQLFHPVEEAESEMMEEARYTITKVGDVDAGLLGKTNGTIAVTYDIADSIKEVGDGMQALAQMIAPYVFWTGVYFILTAIGIFIYRQTTLTSNRRSISPFSSKAGYEQLGETADMSSPVVDILWMLEKAFSQYDVPRVACEAHAGHNGTKPQQ</sequence>
<keyword evidence="1" id="KW-1133">Transmembrane helix</keyword>
<reference evidence="2 3" key="1">
    <citation type="submission" date="2024-05" db="EMBL/GenBank/DDBJ databases">
        <authorList>
            <person name="Wallberg A."/>
        </authorList>
    </citation>
    <scope>NUCLEOTIDE SEQUENCE [LARGE SCALE GENOMIC DNA]</scope>
</reference>
<feature type="transmembrane region" description="Helical" evidence="1">
    <location>
        <begin position="94"/>
        <end position="112"/>
    </location>
</feature>
<comment type="caution">
    <text evidence="2">The sequence shown here is derived from an EMBL/GenBank/DDBJ whole genome shotgun (WGS) entry which is preliminary data.</text>
</comment>
<feature type="non-terminal residue" evidence="2">
    <location>
        <position position="1"/>
    </location>
</feature>
<evidence type="ECO:0000313" key="3">
    <source>
        <dbReference type="Proteomes" id="UP001497623"/>
    </source>
</evidence>
<keyword evidence="3" id="KW-1185">Reference proteome</keyword>
<dbReference type="EMBL" id="CAXKWB010057521">
    <property type="protein sequence ID" value="CAL4179533.1"/>
    <property type="molecule type" value="Genomic_DNA"/>
</dbReference>
<organism evidence="2 3">
    <name type="scientific">Meganyctiphanes norvegica</name>
    <name type="common">Northern krill</name>
    <name type="synonym">Thysanopoda norvegica</name>
    <dbReference type="NCBI Taxonomy" id="48144"/>
    <lineage>
        <taxon>Eukaryota</taxon>
        <taxon>Metazoa</taxon>
        <taxon>Ecdysozoa</taxon>
        <taxon>Arthropoda</taxon>
        <taxon>Crustacea</taxon>
        <taxon>Multicrustacea</taxon>
        <taxon>Malacostraca</taxon>
        <taxon>Eumalacostraca</taxon>
        <taxon>Eucarida</taxon>
        <taxon>Euphausiacea</taxon>
        <taxon>Euphausiidae</taxon>
        <taxon>Meganyctiphanes</taxon>
    </lineage>
</organism>
<proteinExistence type="predicted"/>
<accession>A0AAV2SFE5</accession>
<dbReference type="Proteomes" id="UP001497623">
    <property type="component" value="Unassembled WGS sequence"/>
</dbReference>
<keyword evidence="1" id="KW-0812">Transmembrane</keyword>
<protein>
    <submittedName>
        <fullName evidence="2">Uncharacterized protein</fullName>
    </submittedName>
</protein>
<evidence type="ECO:0000256" key="1">
    <source>
        <dbReference type="SAM" id="Phobius"/>
    </source>
</evidence>
<dbReference type="AlphaFoldDB" id="A0AAV2SFE5"/>
<keyword evidence="1" id="KW-0472">Membrane</keyword>
<gene>
    <name evidence="2" type="ORF">MNOR_LOCUS35194</name>
</gene>
<name>A0AAV2SFE5_MEGNR</name>
<evidence type="ECO:0000313" key="2">
    <source>
        <dbReference type="EMBL" id="CAL4179533.1"/>
    </source>
</evidence>